<proteinExistence type="predicted"/>
<evidence type="ECO:0000256" key="4">
    <source>
        <dbReference type="SAM" id="Phobius"/>
    </source>
</evidence>
<keyword evidence="3 4" id="KW-0472">Membrane</keyword>
<evidence type="ECO:0000256" key="2">
    <source>
        <dbReference type="ARBA" id="ARBA00022989"/>
    </source>
</evidence>
<feature type="transmembrane region" description="Helical" evidence="4">
    <location>
        <begin position="350"/>
        <end position="372"/>
    </location>
</feature>
<protein>
    <submittedName>
        <fullName evidence="5">MFS transporter</fullName>
    </submittedName>
</protein>
<dbReference type="Proteomes" id="UP000270342">
    <property type="component" value="Unassembled WGS sequence"/>
</dbReference>
<evidence type="ECO:0000313" key="6">
    <source>
        <dbReference type="Proteomes" id="UP000270342"/>
    </source>
</evidence>
<dbReference type="Gene3D" id="1.20.1250.20">
    <property type="entry name" value="MFS general substrate transporter like domains"/>
    <property type="match status" value="1"/>
</dbReference>
<accession>A0A494X156</accession>
<keyword evidence="6" id="KW-1185">Reference proteome</keyword>
<evidence type="ECO:0000313" key="5">
    <source>
        <dbReference type="EMBL" id="RKP44458.1"/>
    </source>
</evidence>
<dbReference type="Pfam" id="PF07690">
    <property type="entry name" value="MFS_1"/>
    <property type="match status" value="1"/>
</dbReference>
<dbReference type="OrthoDB" id="8229750at2"/>
<dbReference type="InterPro" id="IPR036259">
    <property type="entry name" value="MFS_trans_sf"/>
</dbReference>
<dbReference type="EMBL" id="RBZU01000020">
    <property type="protein sequence ID" value="RKP44458.1"/>
    <property type="molecule type" value="Genomic_DNA"/>
</dbReference>
<keyword evidence="1 4" id="KW-0812">Transmembrane</keyword>
<dbReference type="InterPro" id="IPR011701">
    <property type="entry name" value="MFS"/>
</dbReference>
<feature type="transmembrane region" description="Helical" evidence="4">
    <location>
        <begin position="72"/>
        <end position="88"/>
    </location>
</feature>
<keyword evidence="2 4" id="KW-1133">Transmembrane helix</keyword>
<reference evidence="5 6" key="1">
    <citation type="submission" date="2018-10" db="EMBL/GenBank/DDBJ databases">
        <title>Robbsia sp. DHC34, isolated from soil.</title>
        <authorList>
            <person name="Gao Z.-H."/>
            <person name="Qiu L.-H."/>
        </authorList>
    </citation>
    <scope>NUCLEOTIDE SEQUENCE [LARGE SCALE GENOMIC DNA]</scope>
    <source>
        <strain evidence="5 6">DHC34</strain>
    </source>
</reference>
<feature type="transmembrane region" description="Helical" evidence="4">
    <location>
        <begin position="239"/>
        <end position="261"/>
    </location>
</feature>
<name>A0A494X156_9BURK</name>
<feature type="transmembrane region" description="Helical" evidence="4">
    <location>
        <begin position="157"/>
        <end position="181"/>
    </location>
</feature>
<feature type="transmembrane region" description="Helical" evidence="4">
    <location>
        <begin position="202"/>
        <end position="227"/>
    </location>
</feature>
<dbReference type="SUPFAM" id="SSF103473">
    <property type="entry name" value="MFS general substrate transporter"/>
    <property type="match status" value="1"/>
</dbReference>
<feature type="transmembrane region" description="Helical" evidence="4">
    <location>
        <begin position="128"/>
        <end position="151"/>
    </location>
</feature>
<feature type="transmembrane region" description="Helical" evidence="4">
    <location>
        <begin position="43"/>
        <end position="65"/>
    </location>
</feature>
<feature type="transmembrane region" description="Helical" evidence="4">
    <location>
        <begin position="292"/>
        <end position="314"/>
    </location>
</feature>
<feature type="transmembrane region" description="Helical" evidence="4">
    <location>
        <begin position="7"/>
        <end position="31"/>
    </location>
</feature>
<feature type="transmembrane region" description="Helical" evidence="4">
    <location>
        <begin position="94"/>
        <end position="116"/>
    </location>
</feature>
<gene>
    <name evidence="5" type="ORF">D7S86_27700</name>
</gene>
<feature type="transmembrane region" description="Helical" evidence="4">
    <location>
        <begin position="326"/>
        <end position="344"/>
    </location>
</feature>
<feature type="transmembrane region" description="Helical" evidence="4">
    <location>
        <begin position="268"/>
        <end position="286"/>
    </location>
</feature>
<evidence type="ECO:0000256" key="1">
    <source>
        <dbReference type="ARBA" id="ARBA00022692"/>
    </source>
</evidence>
<evidence type="ECO:0000256" key="3">
    <source>
        <dbReference type="ARBA" id="ARBA00023136"/>
    </source>
</evidence>
<dbReference type="GO" id="GO:0022857">
    <property type="term" value="F:transmembrane transporter activity"/>
    <property type="evidence" value="ECO:0007669"/>
    <property type="project" value="InterPro"/>
</dbReference>
<dbReference type="AlphaFoldDB" id="A0A494X156"/>
<organism evidence="5 6">
    <name type="scientific">Pararobbsia silviterrae</name>
    <dbReference type="NCBI Taxonomy" id="1792498"/>
    <lineage>
        <taxon>Bacteria</taxon>
        <taxon>Pseudomonadati</taxon>
        <taxon>Pseudomonadota</taxon>
        <taxon>Betaproteobacteria</taxon>
        <taxon>Burkholderiales</taxon>
        <taxon>Burkholderiaceae</taxon>
        <taxon>Pararobbsia</taxon>
    </lineage>
</organism>
<comment type="caution">
    <text evidence="5">The sequence shown here is derived from an EMBL/GenBank/DDBJ whole genome shotgun (WGS) entry which is preliminary data.</text>
</comment>
<sequence length="391" mass="39841">MPARRGSIFALVTAHVAGMVDLVALPVWVNVLIERFGYDAQNAGALVTAYLACAVVCSACVAPLFTRIPARLSAAGGFAIAACGFGLATHADTFGAMVAAHALAGVGVGTGLSVAHGMVGKASNPHRLFAFCHLALGIFGVVYFAAVPPLIVAHGGVTLFTVFVALSLVAAAALALAWPTFDAAAAPLDPARASGPAKTPPLARGCWTAIAGIVCMALNQAMVFSFVQRIGLARGFGDAHVNAVLVAGGLINMLPPVLAALLQHRLDARNVALFGPIAQIVLALTLSNTTAFAPYAVASALWVFAMIFTHTFLFGLLAKLDTSGRAVAYTPAMLMAGSAIGPLLGGALIVRFGFVALGAAATVIGLASLVFFGRLRTLDRAEPSLGLPPVH</sequence>
<dbReference type="RefSeq" id="WP_121091355.1">
    <property type="nucleotide sequence ID" value="NZ_RBZU01000020.1"/>
</dbReference>